<proteinExistence type="predicted"/>
<dbReference type="SUPFAM" id="SSF49464">
    <property type="entry name" value="Carboxypeptidase regulatory domain-like"/>
    <property type="match status" value="1"/>
</dbReference>
<dbReference type="PROSITE" id="PS51257">
    <property type="entry name" value="PROKAR_LIPOPROTEIN"/>
    <property type="match status" value="1"/>
</dbReference>
<dbReference type="Proteomes" id="UP000316008">
    <property type="component" value="Unassembled WGS sequence"/>
</dbReference>
<gene>
    <name evidence="1" type="ORF">FO442_16970</name>
</gene>
<dbReference type="EMBL" id="VLPL01000010">
    <property type="protein sequence ID" value="TSJ39998.1"/>
    <property type="molecule type" value="Genomic_DNA"/>
</dbReference>
<dbReference type="Gene3D" id="2.60.40.1120">
    <property type="entry name" value="Carboxypeptidase-like, regulatory domain"/>
    <property type="match status" value="1"/>
</dbReference>
<accession>A0A556MJC0</accession>
<keyword evidence="1" id="KW-0121">Carboxypeptidase</keyword>
<reference evidence="1 2" key="1">
    <citation type="submission" date="2019-07" db="EMBL/GenBank/DDBJ databases">
        <authorList>
            <person name="Huq M.A."/>
        </authorList>
    </citation>
    <scope>NUCLEOTIDE SEQUENCE [LARGE SCALE GENOMIC DNA]</scope>
    <source>
        <strain evidence="1 2">MAH-3</strain>
    </source>
</reference>
<dbReference type="InterPro" id="IPR008969">
    <property type="entry name" value="CarboxyPept-like_regulatory"/>
</dbReference>
<dbReference type="GO" id="GO:0004180">
    <property type="term" value="F:carboxypeptidase activity"/>
    <property type="evidence" value="ECO:0007669"/>
    <property type="project" value="UniProtKB-KW"/>
</dbReference>
<evidence type="ECO:0000313" key="2">
    <source>
        <dbReference type="Proteomes" id="UP000316008"/>
    </source>
</evidence>
<comment type="caution">
    <text evidence="1">The sequence shown here is derived from an EMBL/GenBank/DDBJ whole genome shotgun (WGS) entry which is preliminary data.</text>
</comment>
<dbReference type="OrthoDB" id="1467787at2"/>
<protein>
    <submittedName>
        <fullName evidence="1">Carboxypeptidase regulatory-like domain-containing protein</fullName>
    </submittedName>
</protein>
<organism evidence="1 2">
    <name type="scientific">Fluviicola chungangensis</name>
    <dbReference type="NCBI Taxonomy" id="2597671"/>
    <lineage>
        <taxon>Bacteria</taxon>
        <taxon>Pseudomonadati</taxon>
        <taxon>Bacteroidota</taxon>
        <taxon>Flavobacteriia</taxon>
        <taxon>Flavobacteriales</taxon>
        <taxon>Crocinitomicaceae</taxon>
        <taxon>Fluviicola</taxon>
    </lineage>
</organism>
<keyword evidence="2" id="KW-1185">Reference proteome</keyword>
<dbReference type="AlphaFoldDB" id="A0A556MJC0"/>
<sequence>MRFLLLFFMIILISSCTKFGKNVTIKGRVVNPITGEGIPNAPVVMYRSTLDYPSGSKRVKETTTDSDGYFEISKASLSKCYLTCHVTEIGDYYPIGWEKKDNVPLFDAFTISVKKGKTMHADYYAVPYAFLQLDIHNISCQGSTDHFVLYAEGTQVDMGKSGLMIDEMGCYQFTASDHSKVPMGARYYRWEVTKNAVTTIFYDTIYLAEGEYKTYTINY</sequence>
<keyword evidence="1" id="KW-0645">Protease</keyword>
<evidence type="ECO:0000313" key="1">
    <source>
        <dbReference type="EMBL" id="TSJ39998.1"/>
    </source>
</evidence>
<keyword evidence="1" id="KW-0378">Hydrolase</keyword>
<name>A0A556MJC0_9FLAO</name>